<keyword evidence="3" id="KW-0560">Oxidoreductase</keyword>
<dbReference type="Gene3D" id="3.30.43.10">
    <property type="entry name" value="Uridine Diphospho-n-acetylenolpyruvylglucosamine Reductase, domain 2"/>
    <property type="match status" value="1"/>
</dbReference>
<dbReference type="KEGG" id="tsy:THSYN_30410"/>
<dbReference type="InterPro" id="IPR036683">
    <property type="entry name" value="CO_DH_flav_C_dom_sf"/>
</dbReference>
<dbReference type="SMART" id="SM01092">
    <property type="entry name" value="CO_deh_flav_C"/>
    <property type="match status" value="1"/>
</dbReference>
<dbReference type="InterPro" id="IPR016169">
    <property type="entry name" value="FAD-bd_PCMH_sub2"/>
</dbReference>
<evidence type="ECO:0000256" key="2">
    <source>
        <dbReference type="ARBA" id="ARBA00022827"/>
    </source>
</evidence>
<evidence type="ECO:0000313" key="5">
    <source>
        <dbReference type="EMBL" id="AUB85224.1"/>
    </source>
</evidence>
<accession>A0A2K8UI23</accession>
<evidence type="ECO:0000256" key="1">
    <source>
        <dbReference type="ARBA" id="ARBA00022630"/>
    </source>
</evidence>
<dbReference type="Pfam" id="PF03450">
    <property type="entry name" value="CO_deh_flav_C"/>
    <property type="match status" value="1"/>
</dbReference>
<dbReference type="InterPro" id="IPR036318">
    <property type="entry name" value="FAD-bd_PCMH-like_sf"/>
</dbReference>
<sequence>MIPVFTPHSLSDLWAALAQAPGAMVYAGGTDLLVKRRAGLLAPPALIHLERIDELRGVEERGEWLRLGAACTHTELLAEALVQTQVPVLVAALRVLGSPLVRNMGTLGGNLCTASPAGDTLPPLYALNAEVELLTPAESHRMPLRQFITGPGQTALPPGAILGSVWVPKPSGWTVQHFEKVGLRNALACSVVSLAALLQVNGSGVTERAALAWGSVGPTVMVCPEAERCLIGRHLSLPLLREAAAKAQQAVSPIVDGRADAEYRRTVAGNLLLRLSELV</sequence>
<dbReference type="PANTHER" id="PTHR42659:SF2">
    <property type="entry name" value="XANTHINE DEHYDROGENASE SUBUNIT C-RELATED"/>
    <property type="match status" value="1"/>
</dbReference>
<evidence type="ECO:0000256" key="3">
    <source>
        <dbReference type="ARBA" id="ARBA00023002"/>
    </source>
</evidence>
<keyword evidence="5" id="KW-0614">Plasmid</keyword>
<dbReference type="RefSeq" id="WP_100922863.1">
    <property type="nucleotide sequence ID" value="NZ_CP020371.1"/>
</dbReference>
<dbReference type="PROSITE" id="PS51387">
    <property type="entry name" value="FAD_PCMH"/>
    <property type="match status" value="1"/>
</dbReference>
<reference evidence="5 6" key="1">
    <citation type="submission" date="2017-03" db="EMBL/GenBank/DDBJ databases">
        <title>Complete genome sequence of Candidatus 'Thiodictyon syntrophicum' sp. nov. strain Cad16T, a photolithoautotroph purple sulfur bacterium isolated from an alpine meromictic lake.</title>
        <authorList>
            <person name="Luedin S.M."/>
            <person name="Pothier J.F."/>
            <person name="Danza F."/>
            <person name="Storelli N."/>
            <person name="Wittwer M."/>
            <person name="Tonolla M."/>
        </authorList>
    </citation>
    <scope>NUCLEOTIDE SEQUENCE [LARGE SCALE GENOMIC DNA]</scope>
    <source>
        <strain evidence="5 6">Cad16T</strain>
        <plasmid evidence="6">Plasmid pts417</plasmid>
    </source>
</reference>
<dbReference type="InterPro" id="IPR002346">
    <property type="entry name" value="Mopterin_DH_FAD-bd"/>
</dbReference>
<dbReference type="InterPro" id="IPR005107">
    <property type="entry name" value="CO_DH_flav_C"/>
</dbReference>
<dbReference type="GO" id="GO:0071949">
    <property type="term" value="F:FAD binding"/>
    <property type="evidence" value="ECO:0007669"/>
    <property type="project" value="InterPro"/>
</dbReference>
<keyword evidence="1" id="KW-0285">Flavoprotein</keyword>
<dbReference type="AlphaFoldDB" id="A0A2K8UI23"/>
<dbReference type="OrthoDB" id="9775084at2"/>
<dbReference type="EMBL" id="CP020371">
    <property type="protein sequence ID" value="AUB85224.1"/>
    <property type="molecule type" value="Genomic_DNA"/>
</dbReference>
<evidence type="ECO:0000259" key="4">
    <source>
        <dbReference type="PROSITE" id="PS51387"/>
    </source>
</evidence>
<dbReference type="InterPro" id="IPR051312">
    <property type="entry name" value="Diverse_Substr_Oxidored"/>
</dbReference>
<dbReference type="InterPro" id="IPR016167">
    <property type="entry name" value="FAD-bd_PCMH_sub1"/>
</dbReference>
<dbReference type="SUPFAM" id="SSF55447">
    <property type="entry name" value="CO dehydrogenase flavoprotein C-terminal domain-like"/>
    <property type="match status" value="1"/>
</dbReference>
<dbReference type="PANTHER" id="PTHR42659">
    <property type="entry name" value="XANTHINE DEHYDROGENASE SUBUNIT C-RELATED"/>
    <property type="match status" value="1"/>
</dbReference>
<organism evidence="5 6">
    <name type="scientific">Candidatus Thiodictyon syntrophicum</name>
    <dbReference type="NCBI Taxonomy" id="1166950"/>
    <lineage>
        <taxon>Bacteria</taxon>
        <taxon>Pseudomonadati</taxon>
        <taxon>Pseudomonadota</taxon>
        <taxon>Gammaproteobacteria</taxon>
        <taxon>Chromatiales</taxon>
        <taxon>Chromatiaceae</taxon>
        <taxon>Thiodictyon</taxon>
    </lineage>
</organism>
<evidence type="ECO:0000313" key="6">
    <source>
        <dbReference type="Proteomes" id="UP000232638"/>
    </source>
</evidence>
<dbReference type="GO" id="GO:0016491">
    <property type="term" value="F:oxidoreductase activity"/>
    <property type="evidence" value="ECO:0007669"/>
    <property type="project" value="UniProtKB-KW"/>
</dbReference>
<gene>
    <name evidence="5" type="ORF">THSYN_30410</name>
</gene>
<dbReference type="Gene3D" id="3.30.390.50">
    <property type="entry name" value="CO dehydrogenase flavoprotein, C-terminal domain"/>
    <property type="match status" value="1"/>
</dbReference>
<name>A0A2K8UI23_9GAMM</name>
<dbReference type="Pfam" id="PF00941">
    <property type="entry name" value="FAD_binding_5"/>
    <property type="match status" value="1"/>
</dbReference>
<geneLocation type="plasmid" evidence="6">
    <name>pts417</name>
</geneLocation>
<dbReference type="SUPFAM" id="SSF56176">
    <property type="entry name" value="FAD-binding/transporter-associated domain-like"/>
    <property type="match status" value="1"/>
</dbReference>
<keyword evidence="6" id="KW-1185">Reference proteome</keyword>
<dbReference type="Gene3D" id="3.30.465.10">
    <property type="match status" value="1"/>
</dbReference>
<proteinExistence type="predicted"/>
<keyword evidence="2" id="KW-0274">FAD</keyword>
<dbReference type="Proteomes" id="UP000232638">
    <property type="component" value="Plasmid pTs417"/>
</dbReference>
<feature type="domain" description="FAD-binding PCMH-type" evidence="4">
    <location>
        <begin position="1"/>
        <end position="172"/>
    </location>
</feature>
<dbReference type="InterPro" id="IPR016166">
    <property type="entry name" value="FAD-bd_PCMH"/>
</dbReference>
<protein>
    <submittedName>
        <fullName evidence="5">Molybdopterin dehydrogenase</fullName>
    </submittedName>
</protein>